<dbReference type="SUPFAM" id="SSF102114">
    <property type="entry name" value="Radical SAM enzymes"/>
    <property type="match status" value="1"/>
</dbReference>
<dbReference type="PROSITE" id="PS51918">
    <property type="entry name" value="RADICAL_SAM"/>
    <property type="match status" value="1"/>
</dbReference>
<keyword evidence="6" id="KW-0411">Iron-sulfur</keyword>
<dbReference type="InterPro" id="IPR050377">
    <property type="entry name" value="Radical_SAM_PqqE_MftC-like"/>
</dbReference>
<dbReference type="PANTHER" id="PTHR11228:SF7">
    <property type="entry name" value="PQQA PEPTIDE CYCLASE"/>
    <property type="match status" value="1"/>
</dbReference>
<proteinExistence type="predicted"/>
<gene>
    <name evidence="8" type="ORF">L9S41_14575</name>
</gene>
<keyword evidence="2" id="KW-0004">4Fe-4S</keyword>
<evidence type="ECO:0000256" key="3">
    <source>
        <dbReference type="ARBA" id="ARBA00022691"/>
    </source>
</evidence>
<dbReference type="RefSeq" id="WP_260747257.1">
    <property type="nucleotide sequence ID" value="NZ_CP092109.1"/>
</dbReference>
<keyword evidence="4" id="KW-0479">Metal-binding</keyword>
<reference evidence="8" key="1">
    <citation type="journal article" date="2022" name="Environ. Microbiol.">
        <title>Geoalkalibacter halelectricus SAP #1 sp. nov. possessing extracellular electron transfer and mineral#reducing capabilities from a haloalkaline environment.</title>
        <authorList>
            <person name="Yadav S."/>
            <person name="Singh R."/>
            <person name="Sundharam S.S."/>
            <person name="Chaudhary S."/>
            <person name="Krishnamurthi S."/>
            <person name="Patil S.A."/>
        </authorList>
    </citation>
    <scope>NUCLEOTIDE SEQUENCE</scope>
    <source>
        <strain evidence="8">SAP-1</strain>
    </source>
</reference>
<dbReference type="Pfam" id="PF04055">
    <property type="entry name" value="Radical_SAM"/>
    <property type="match status" value="1"/>
</dbReference>
<dbReference type="PIRSF" id="PIRSF037420">
    <property type="entry name" value="PQQ_syn_pqqE"/>
    <property type="match status" value="1"/>
</dbReference>
<feature type="domain" description="Radical SAM core" evidence="7">
    <location>
        <begin position="18"/>
        <end position="233"/>
    </location>
</feature>
<keyword evidence="5" id="KW-0408">Iron</keyword>
<dbReference type="CDD" id="cd01335">
    <property type="entry name" value="Radical_SAM"/>
    <property type="match status" value="1"/>
</dbReference>
<dbReference type="InterPro" id="IPR007197">
    <property type="entry name" value="rSAM"/>
</dbReference>
<evidence type="ECO:0000256" key="1">
    <source>
        <dbReference type="ARBA" id="ARBA00001966"/>
    </source>
</evidence>
<evidence type="ECO:0000256" key="5">
    <source>
        <dbReference type="ARBA" id="ARBA00023004"/>
    </source>
</evidence>
<keyword evidence="3" id="KW-0949">S-adenosyl-L-methionine</keyword>
<name>A0ABY5ZM43_9BACT</name>
<dbReference type="PANTHER" id="PTHR11228">
    <property type="entry name" value="RADICAL SAM DOMAIN PROTEIN"/>
    <property type="match status" value="1"/>
</dbReference>
<evidence type="ECO:0000256" key="4">
    <source>
        <dbReference type="ARBA" id="ARBA00022723"/>
    </source>
</evidence>
<dbReference type="SFLD" id="SFLDG01067">
    <property type="entry name" value="SPASM/twitch_domain_containing"/>
    <property type="match status" value="1"/>
</dbReference>
<dbReference type="InterPro" id="IPR017200">
    <property type="entry name" value="PqqE-like"/>
</dbReference>
<dbReference type="InterPro" id="IPR058240">
    <property type="entry name" value="rSAM_sf"/>
</dbReference>
<evidence type="ECO:0000259" key="7">
    <source>
        <dbReference type="PROSITE" id="PS51918"/>
    </source>
</evidence>
<protein>
    <submittedName>
        <fullName evidence="8">Radical SAM protein</fullName>
    </submittedName>
</protein>
<dbReference type="InterPro" id="IPR013785">
    <property type="entry name" value="Aldolase_TIM"/>
</dbReference>
<evidence type="ECO:0000313" key="9">
    <source>
        <dbReference type="Proteomes" id="UP001060414"/>
    </source>
</evidence>
<dbReference type="SFLD" id="SFLDS00029">
    <property type="entry name" value="Radical_SAM"/>
    <property type="match status" value="1"/>
</dbReference>
<evidence type="ECO:0000313" key="8">
    <source>
        <dbReference type="EMBL" id="UWZ78895.1"/>
    </source>
</evidence>
<comment type="cofactor">
    <cofactor evidence="1">
        <name>[4Fe-4S] cluster</name>
        <dbReference type="ChEBI" id="CHEBI:49883"/>
    </cofactor>
</comment>
<sequence>MEARSIPAADVVQRLRDAGLRPPRTLTFAITGACNLHCRHCWVEGGVTAAAGHVPLPQVLRVLREFAELDGLGLRLTGGEPLCHPDWAAVLRCARELDFAHLYLQTNADLIGDAEAATLRDLDFPGLTIQISIDGAQAASHDLVRGSGAFAGALTGIRRLIAKGLAPRLSLFLTEMRHNLEEIPALLELAEELGIPAVTSGGLVRCGRATDDDLVAPATIEQYLSLLDRYDSDGEFRRRYLKLGKIAALEWRSTDRADLGGCAFVENPYLTADGRLYPCLLCHADSHAVHVLLDHSLAAAFVQGAHLWATLLRISRARPSRIPACRTCADRAACGAGCLGRAWAGSGDFFAAEDRCALRRAVYARQKKSPGTP</sequence>
<accession>A0ABY5ZM43</accession>
<dbReference type="SFLD" id="SFLDG01386">
    <property type="entry name" value="main_SPASM_domain-containing"/>
    <property type="match status" value="1"/>
</dbReference>
<evidence type="ECO:0000256" key="6">
    <source>
        <dbReference type="ARBA" id="ARBA00023014"/>
    </source>
</evidence>
<dbReference type="Gene3D" id="3.20.20.70">
    <property type="entry name" value="Aldolase class I"/>
    <property type="match status" value="1"/>
</dbReference>
<dbReference type="EMBL" id="CP092109">
    <property type="protein sequence ID" value="UWZ78895.1"/>
    <property type="molecule type" value="Genomic_DNA"/>
</dbReference>
<organism evidence="8 9">
    <name type="scientific">Geoalkalibacter halelectricus</name>
    <dbReference type="NCBI Taxonomy" id="2847045"/>
    <lineage>
        <taxon>Bacteria</taxon>
        <taxon>Pseudomonadati</taxon>
        <taxon>Thermodesulfobacteriota</taxon>
        <taxon>Desulfuromonadia</taxon>
        <taxon>Desulfuromonadales</taxon>
        <taxon>Geoalkalibacteraceae</taxon>
        <taxon>Geoalkalibacter</taxon>
    </lineage>
</organism>
<dbReference type="Proteomes" id="UP001060414">
    <property type="component" value="Chromosome"/>
</dbReference>
<keyword evidence="9" id="KW-1185">Reference proteome</keyword>
<evidence type="ECO:0000256" key="2">
    <source>
        <dbReference type="ARBA" id="ARBA00022485"/>
    </source>
</evidence>